<dbReference type="PANTHER" id="PTHR37953:SF1">
    <property type="entry name" value="UPF0127 PROTEIN MJ1496"/>
    <property type="match status" value="1"/>
</dbReference>
<dbReference type="Proteomes" id="UP000294887">
    <property type="component" value="Unassembled WGS sequence"/>
</dbReference>
<evidence type="ECO:0000313" key="2">
    <source>
        <dbReference type="Proteomes" id="UP000294887"/>
    </source>
</evidence>
<sequence>MSYKYCKVKLARSNKILFENVRIPNSFYCNAKGLLGENKSSKNLYMLFRRCNSIHMFGMRVALDVIFLSSENVILKCVENLKPWQLSYCFRSSQTLELPIGTIQKYRLVNNMKLEIQECTKP</sequence>
<keyword evidence="2" id="KW-1185">Reference proteome</keyword>
<proteinExistence type="predicted"/>
<dbReference type="PANTHER" id="PTHR37953">
    <property type="entry name" value="UPF0127 PROTEIN MJ1496"/>
    <property type="match status" value="1"/>
</dbReference>
<gene>
    <name evidence="1" type="ORF">EV695_1302</name>
</gene>
<organism evidence="1 2">
    <name type="scientific">Cocleimonas flava</name>
    <dbReference type="NCBI Taxonomy" id="634765"/>
    <lineage>
        <taxon>Bacteria</taxon>
        <taxon>Pseudomonadati</taxon>
        <taxon>Pseudomonadota</taxon>
        <taxon>Gammaproteobacteria</taxon>
        <taxon>Thiotrichales</taxon>
        <taxon>Thiotrichaceae</taxon>
        <taxon>Cocleimonas</taxon>
    </lineage>
</organism>
<dbReference type="AlphaFoldDB" id="A0A4R1F2R4"/>
<dbReference type="InterPro" id="IPR038695">
    <property type="entry name" value="Saro_0823-like_sf"/>
</dbReference>
<comment type="caution">
    <text evidence="1">The sequence shown here is derived from an EMBL/GenBank/DDBJ whole genome shotgun (WGS) entry which is preliminary data.</text>
</comment>
<name>A0A4R1F2R4_9GAMM</name>
<evidence type="ECO:0000313" key="1">
    <source>
        <dbReference type="EMBL" id="TCJ86804.1"/>
    </source>
</evidence>
<protein>
    <recommendedName>
        <fullName evidence="3">DUF192 domain-containing protein</fullName>
    </recommendedName>
</protein>
<evidence type="ECO:0008006" key="3">
    <source>
        <dbReference type="Google" id="ProtNLM"/>
    </source>
</evidence>
<dbReference type="InterPro" id="IPR003795">
    <property type="entry name" value="DUF192"/>
</dbReference>
<dbReference type="EMBL" id="SMFQ01000003">
    <property type="protein sequence ID" value="TCJ86804.1"/>
    <property type="molecule type" value="Genomic_DNA"/>
</dbReference>
<accession>A0A4R1F2R4</accession>
<dbReference type="Gene3D" id="2.60.120.1140">
    <property type="entry name" value="Protein of unknown function DUF192"/>
    <property type="match status" value="1"/>
</dbReference>
<dbReference type="OrthoDB" id="9813379at2"/>
<dbReference type="RefSeq" id="WP_131905135.1">
    <property type="nucleotide sequence ID" value="NZ_BAAAFU010000004.1"/>
</dbReference>
<reference evidence="1 2" key="1">
    <citation type="submission" date="2019-03" db="EMBL/GenBank/DDBJ databases">
        <title>Genomic Encyclopedia of Type Strains, Phase IV (KMG-IV): sequencing the most valuable type-strain genomes for metagenomic binning, comparative biology and taxonomic classification.</title>
        <authorList>
            <person name="Goeker M."/>
        </authorList>
    </citation>
    <scope>NUCLEOTIDE SEQUENCE [LARGE SCALE GENOMIC DNA]</scope>
    <source>
        <strain evidence="1 2">DSM 24830</strain>
    </source>
</reference>
<dbReference type="Pfam" id="PF02643">
    <property type="entry name" value="DUF192"/>
    <property type="match status" value="1"/>
</dbReference>